<dbReference type="CDD" id="cd06225">
    <property type="entry name" value="HAMP"/>
    <property type="match status" value="1"/>
</dbReference>
<proteinExistence type="inferred from homology"/>
<dbReference type="InterPro" id="IPR004089">
    <property type="entry name" value="MCPsignal_dom"/>
</dbReference>
<dbReference type="PANTHER" id="PTHR32089:SF112">
    <property type="entry name" value="LYSOZYME-LIKE PROTEIN-RELATED"/>
    <property type="match status" value="1"/>
</dbReference>
<dbReference type="Pfam" id="PF00015">
    <property type="entry name" value="MCPsignal"/>
    <property type="match status" value="1"/>
</dbReference>
<evidence type="ECO:0000313" key="8">
    <source>
        <dbReference type="EMBL" id="GAA6167490.1"/>
    </source>
</evidence>
<keyword evidence="5" id="KW-0812">Transmembrane</keyword>
<dbReference type="RefSeq" id="WP_353302109.1">
    <property type="nucleotide sequence ID" value="NZ_BAABWN010000003.1"/>
</dbReference>
<comment type="similarity">
    <text evidence="3">Belongs to the methyl-accepting chemotaxis (MCP) protein family.</text>
</comment>
<organism evidence="8 9">
    <name type="scientific">Sessilibacter corallicola</name>
    <dbReference type="NCBI Taxonomy" id="2904075"/>
    <lineage>
        <taxon>Bacteria</taxon>
        <taxon>Pseudomonadati</taxon>
        <taxon>Pseudomonadota</taxon>
        <taxon>Gammaproteobacteria</taxon>
        <taxon>Cellvibrionales</taxon>
        <taxon>Cellvibrionaceae</taxon>
        <taxon>Sessilibacter</taxon>
    </lineage>
</organism>
<dbReference type="Gene3D" id="1.10.287.950">
    <property type="entry name" value="Methyl-accepting chemotaxis protein"/>
    <property type="match status" value="1"/>
</dbReference>
<keyword evidence="5" id="KW-0472">Membrane</keyword>
<feature type="domain" description="Methyl-accepting transducer" evidence="6">
    <location>
        <begin position="500"/>
        <end position="736"/>
    </location>
</feature>
<dbReference type="InterPro" id="IPR003660">
    <property type="entry name" value="HAMP_dom"/>
</dbReference>
<dbReference type="EMBL" id="BAABWN010000003">
    <property type="protein sequence ID" value="GAA6167490.1"/>
    <property type="molecule type" value="Genomic_DNA"/>
</dbReference>
<dbReference type="PRINTS" id="PR00260">
    <property type="entry name" value="CHEMTRNSDUCR"/>
</dbReference>
<reference evidence="8 9" key="1">
    <citation type="submission" date="2024-04" db="EMBL/GenBank/DDBJ databases">
        <title>Draft genome sequence of Sessilibacter corallicola NBRC 116591.</title>
        <authorList>
            <person name="Miyakawa T."/>
            <person name="Kusuya Y."/>
            <person name="Miura T."/>
        </authorList>
    </citation>
    <scope>NUCLEOTIDE SEQUENCE [LARGE SCALE GENOMIC DNA]</scope>
    <source>
        <strain evidence="8 9">KU-00831-HH</strain>
    </source>
</reference>
<evidence type="ECO:0000313" key="9">
    <source>
        <dbReference type="Proteomes" id="UP001465153"/>
    </source>
</evidence>
<dbReference type="Pfam" id="PF00672">
    <property type="entry name" value="HAMP"/>
    <property type="match status" value="1"/>
</dbReference>
<keyword evidence="5" id="KW-1133">Transmembrane helix</keyword>
<name>A0ABQ0A7B7_9GAMM</name>
<feature type="domain" description="HAMP" evidence="7">
    <location>
        <begin position="442"/>
        <end position="495"/>
    </location>
</feature>
<evidence type="ECO:0000256" key="3">
    <source>
        <dbReference type="ARBA" id="ARBA00029447"/>
    </source>
</evidence>
<dbReference type="CDD" id="cd11386">
    <property type="entry name" value="MCP_signal"/>
    <property type="match status" value="1"/>
</dbReference>
<evidence type="ECO:0000256" key="1">
    <source>
        <dbReference type="ARBA" id="ARBA00004370"/>
    </source>
</evidence>
<gene>
    <name evidence="8" type="ORF">NBRC116591_13000</name>
</gene>
<keyword evidence="2 4" id="KW-0807">Transducer</keyword>
<dbReference type="InterPro" id="IPR004090">
    <property type="entry name" value="Chemotax_Me-accpt_rcpt"/>
</dbReference>
<dbReference type="Gene3D" id="3.30.450.20">
    <property type="entry name" value="PAS domain"/>
    <property type="match status" value="1"/>
</dbReference>
<protein>
    <submittedName>
        <fullName evidence="8">Methyl-accepting chemotaxis protein</fullName>
    </submittedName>
</protein>
<dbReference type="SMART" id="SM00304">
    <property type="entry name" value="HAMP"/>
    <property type="match status" value="1"/>
</dbReference>
<dbReference type="PROSITE" id="PS50885">
    <property type="entry name" value="HAMP"/>
    <property type="match status" value="1"/>
</dbReference>
<evidence type="ECO:0000256" key="4">
    <source>
        <dbReference type="PROSITE-ProRule" id="PRU00284"/>
    </source>
</evidence>
<sequence>MNIKLKITLSTVAVTVFCVLVSSIVIGTISSNIASKEFRERAQAQLVSTRNSKQKQIESYFGGIGHQISSLSESTMVVEAMEGFSDAFTETPFGSSRVWKQELSGYYQSAFQPQYNELNPDKKIDAAKLLADLSPEAAYWQLQYIQNNPNPLGSKHLMNQADLASNYDALHKVYHPRFTRFLENFEYYDVFLVDAKSGHIVYSVFKELDFGTSLFSGPYSNSGIAQSFKAALDLRDVHDTALTDFAPYSPSYEAQASFISSPIQGSNGDVIGVLIFQMPIARLNYIMTNGEQWRQTGLGETGQSYLVGSDKLVRTVNRALIEDKQGFLAALKSNGVSDSVVREIDLRDTNIGLQSIDTIGVRKALAGETGFDIFRNYKDISVLSAYTPLSIGGVDWVLLTEISEDEAFAGASYLVKEISVATIMVIAGVAVLCVILGGWVASSLSKPIIHLNEVIKNTERDSDFSQRANIQSRDELGAISTAFNGMLGKFSKLIHNISDVTNTVASSSQELTAKSNMNAQNVEGQSKELEQFASAMYQMNTTVQDVARNTSEAADAAKQATQYADDGKAIVQQVTDAVQALSERVAHASDVAQSLESEGESIGAITDVIKSIAEQTNLLALNAAIEAARAGEQGRGFAVVADEVRTLAQKTQQSTHEIEETVERLRSGTTGAVKAMDDSQKYASNTLKLAVSASDSLESIVSSSNSISDYNIQIANASEQQLATVDDMNRRITNINELANQTAKSSNESASASGDLSLLASNLKQTISQFKV</sequence>
<dbReference type="SMART" id="SM00283">
    <property type="entry name" value="MA"/>
    <property type="match status" value="1"/>
</dbReference>
<dbReference type="Proteomes" id="UP001465153">
    <property type="component" value="Unassembled WGS sequence"/>
</dbReference>
<comment type="caution">
    <text evidence="8">The sequence shown here is derived from an EMBL/GenBank/DDBJ whole genome shotgun (WGS) entry which is preliminary data.</text>
</comment>
<dbReference type="PROSITE" id="PS50111">
    <property type="entry name" value="CHEMOTAXIS_TRANSDUC_2"/>
    <property type="match status" value="1"/>
</dbReference>
<comment type="subcellular location">
    <subcellularLocation>
        <location evidence="1">Membrane</location>
    </subcellularLocation>
</comment>
<feature type="transmembrane region" description="Helical" evidence="5">
    <location>
        <begin position="418"/>
        <end position="441"/>
    </location>
</feature>
<accession>A0ABQ0A7B7</accession>
<evidence type="ECO:0000256" key="2">
    <source>
        <dbReference type="ARBA" id="ARBA00023224"/>
    </source>
</evidence>
<evidence type="ECO:0000256" key="5">
    <source>
        <dbReference type="SAM" id="Phobius"/>
    </source>
</evidence>
<keyword evidence="9" id="KW-1185">Reference proteome</keyword>
<evidence type="ECO:0000259" key="7">
    <source>
        <dbReference type="PROSITE" id="PS50885"/>
    </source>
</evidence>
<dbReference type="PANTHER" id="PTHR32089">
    <property type="entry name" value="METHYL-ACCEPTING CHEMOTAXIS PROTEIN MCPB"/>
    <property type="match status" value="1"/>
</dbReference>
<dbReference type="SUPFAM" id="SSF58104">
    <property type="entry name" value="Methyl-accepting chemotaxis protein (MCP) signaling domain"/>
    <property type="match status" value="1"/>
</dbReference>
<evidence type="ECO:0000259" key="6">
    <source>
        <dbReference type="PROSITE" id="PS50111"/>
    </source>
</evidence>